<gene>
    <name evidence="2" type="ORF">Tco_0923387</name>
</gene>
<evidence type="ECO:0000313" key="2">
    <source>
        <dbReference type="EMBL" id="GJT32968.1"/>
    </source>
</evidence>
<proteinExistence type="predicted"/>
<evidence type="ECO:0000313" key="3">
    <source>
        <dbReference type="Proteomes" id="UP001151760"/>
    </source>
</evidence>
<evidence type="ECO:0000256" key="1">
    <source>
        <dbReference type="SAM" id="MobiDB-lite"/>
    </source>
</evidence>
<comment type="caution">
    <text evidence="2">The sequence shown here is derived from an EMBL/GenBank/DDBJ whole genome shotgun (WGS) entry which is preliminary data.</text>
</comment>
<organism evidence="2 3">
    <name type="scientific">Tanacetum coccineum</name>
    <dbReference type="NCBI Taxonomy" id="301880"/>
    <lineage>
        <taxon>Eukaryota</taxon>
        <taxon>Viridiplantae</taxon>
        <taxon>Streptophyta</taxon>
        <taxon>Embryophyta</taxon>
        <taxon>Tracheophyta</taxon>
        <taxon>Spermatophyta</taxon>
        <taxon>Magnoliopsida</taxon>
        <taxon>eudicotyledons</taxon>
        <taxon>Gunneridae</taxon>
        <taxon>Pentapetalae</taxon>
        <taxon>asterids</taxon>
        <taxon>campanulids</taxon>
        <taxon>Asterales</taxon>
        <taxon>Asteraceae</taxon>
        <taxon>Asteroideae</taxon>
        <taxon>Anthemideae</taxon>
        <taxon>Anthemidinae</taxon>
        <taxon>Tanacetum</taxon>
    </lineage>
</organism>
<reference evidence="2" key="2">
    <citation type="submission" date="2022-01" db="EMBL/GenBank/DDBJ databases">
        <authorList>
            <person name="Yamashiro T."/>
            <person name="Shiraishi A."/>
            <person name="Satake H."/>
            <person name="Nakayama K."/>
        </authorList>
    </citation>
    <scope>NUCLEOTIDE SEQUENCE</scope>
</reference>
<sequence length="355" mass="40051">MSSSDSGASNFVDKIKNINGKIIKDRKLRMTMCGVALNTLGTFVITLNGATRDQEVENPNTVDHITNIENENNNNDYVSVINKETNGEKQSFTAMFKKPTPLSVVVVVPFLDGFGYSFEMVDVEYEWQPPRCDSCKVFDHVDNDCPKRVKEALNQAVTEDDGFTKVIRRQGKDEGIDLVAVRNSFDVLREKDKVLDVVDTKSTPDPLDDDQDESHHELDEAQKDSDSDLTNIELREEEVAYLNVLHDALLIEERFLVQKAKVEWLKLEDANTAYFHKVVKSQASRNRIDSITNNNGVCVDEDQFNDLFCNRLSNDVANSMILEVSDKEIWDAMFSLGDNKAPGPDGYAATFFKEA</sequence>
<name>A0ABQ5D468_9ASTR</name>
<accession>A0ABQ5D468</accession>
<protein>
    <submittedName>
        <fullName evidence="2">Uncharacterized protein</fullName>
    </submittedName>
</protein>
<reference evidence="2" key="1">
    <citation type="journal article" date="2022" name="Int. J. Mol. Sci.">
        <title>Draft Genome of Tanacetum Coccineum: Genomic Comparison of Closely Related Tanacetum-Family Plants.</title>
        <authorList>
            <person name="Yamashiro T."/>
            <person name="Shiraishi A."/>
            <person name="Nakayama K."/>
            <person name="Satake H."/>
        </authorList>
    </citation>
    <scope>NUCLEOTIDE SEQUENCE</scope>
</reference>
<feature type="region of interest" description="Disordered" evidence="1">
    <location>
        <begin position="199"/>
        <end position="229"/>
    </location>
</feature>
<keyword evidence="3" id="KW-1185">Reference proteome</keyword>
<dbReference type="Proteomes" id="UP001151760">
    <property type="component" value="Unassembled WGS sequence"/>
</dbReference>
<dbReference type="EMBL" id="BQNB010014837">
    <property type="protein sequence ID" value="GJT32968.1"/>
    <property type="molecule type" value="Genomic_DNA"/>
</dbReference>
<feature type="compositionally biased region" description="Basic and acidic residues" evidence="1">
    <location>
        <begin position="213"/>
        <end position="226"/>
    </location>
</feature>